<accession>A0ABV6IL33</accession>
<feature type="region of interest" description="Disordered" evidence="1">
    <location>
        <begin position="554"/>
        <end position="575"/>
    </location>
</feature>
<evidence type="ECO:0000313" key="3">
    <source>
        <dbReference type="Proteomes" id="UP001589789"/>
    </source>
</evidence>
<dbReference type="RefSeq" id="WP_377048365.1">
    <property type="nucleotide sequence ID" value="NZ_JBHLVZ010000002.1"/>
</dbReference>
<dbReference type="Proteomes" id="UP001589789">
    <property type="component" value="Unassembled WGS sequence"/>
</dbReference>
<gene>
    <name evidence="2" type="ORF">ACFFIC_02005</name>
</gene>
<feature type="compositionally biased region" description="Polar residues" evidence="1">
    <location>
        <begin position="1"/>
        <end position="22"/>
    </location>
</feature>
<sequence length="1312" mass="140976">MQIQSFGTWSGNPTSFTQQWQRSGAAGGPWTNVDGATSTSYTPPAADSGKWFRAAITGVNAAGPSLVPLYSNAAQFTASQPSVPVIPEITYTPIVEIVDSKSAATTQLGLFSPVPAGVTRTFVGNVTMSTDKTYVLRGINSLQFEATASLDVTDSPIAGGVYDGAKAVTYPLDIPIAEIVVPPDQGVTPIPAITYTSKLSTIPADAVADLDIGTLSVVPAGVIRTVTGTLALGSDQRGVVPGTSAKFANTPVVLNVKDSPDPASSQYTGATEVTLSVAVNVAAAEYPLAARSGIKLLMGLSKLRRDFSGSPITTSSDGNRVAGWADQDASAVANIGQTLDQYRPLYAAADARFKNRRPLYFDGSTRRHIASPSGILTIDSGNLLLGAGMVLIDQQPATHHGALVNVLFDGQDFYYDNAYGGWAIAFNRNTGLCCLYFKKADGQNALAGGVAVPKDLAGVISLKVENSKAQLRWTRNNTAITGAVFDWPAEFLNRAGTVYWGQAVRKSTPGVNTENVFNGLLGECFISIVPGDEFGVVDDIAALSGIASNLVSGGTSPSTGGATGGSTNPSNPSTPSVVWTGVDPGVPYAHSNFDLAAMRAEVPTTSVAGVIFTPTTRVAASANEVVGFNYTTDDRALAAQYGSHALAFEPGKLLATDAIEQEIGGTAVRMQVEPLQVYPDNTVKHAQVFVMKPVLAAGEVKQALVKKGSAVAMPSGSNVDITAAKLNAFTAIVTVRGAHKWSRLNTRQNPRQDGVYTTVGYGTPVDVSPSQLHTQEAAASITPEYRSRGPIATQRTYRMNLQDMLRVEADVTLFVDGTQEVDLALCCDRHGPGVNPNDYKSWNVLFTLNQGGTNVFTFDGRLAIGQRIHKLVRSALSPAQNTEVFIPIHVEQIDMPYNKRLGMIHAVGLDKGTNVRAITDASYAASSANLLAKSDAGKPLSANGINFYLGQGAGQDYIDIIPGHQARFLVSGHPTARKVVFAQADTSGHMIINHFNDVTKRPVNLFDTPNLWIDGRGKVPDGFTFPDEATWWEPDGAHQPMLPALAFYLTGRPYYQRLLEHHSAFWAGAFWSSPRTKTVNGVTKDWCLTQNLGGREAGWNIRDQVLPFLMLPDNSFFKSRIKELLAFNFLYLNSKISVWKAAQGEPFGWLPAPYVAGDVALKPWMLAHYHTAVMLCAVANIPGARFYIENFAHNWNVGRYQQGTVVPMEKADWYNFFVRRITNIETYPPDTTTWAGMNEKAQANQLGAGGFDWDGAYARQGMRAFAAEMNIFNRPADRATLAQYIAKGPPYASTEDYRNTPQEYVRPMPWVA</sequence>
<keyword evidence="3" id="KW-1185">Reference proteome</keyword>
<reference evidence="2 3" key="1">
    <citation type="submission" date="2024-09" db="EMBL/GenBank/DDBJ databases">
        <authorList>
            <person name="Sun Q."/>
            <person name="Mori K."/>
        </authorList>
    </citation>
    <scope>NUCLEOTIDE SEQUENCE [LARGE SCALE GENOMIC DNA]</scope>
    <source>
        <strain evidence="2 3">CCM 7468</strain>
    </source>
</reference>
<dbReference type="EMBL" id="JBHLVZ010000002">
    <property type="protein sequence ID" value="MFC0384321.1"/>
    <property type="molecule type" value="Genomic_DNA"/>
</dbReference>
<feature type="region of interest" description="Disordered" evidence="1">
    <location>
        <begin position="1"/>
        <end position="41"/>
    </location>
</feature>
<evidence type="ECO:0000313" key="2">
    <source>
        <dbReference type="EMBL" id="MFC0384321.1"/>
    </source>
</evidence>
<evidence type="ECO:0000256" key="1">
    <source>
        <dbReference type="SAM" id="MobiDB-lite"/>
    </source>
</evidence>
<dbReference type="Gene3D" id="2.60.40.2700">
    <property type="match status" value="1"/>
</dbReference>
<proteinExistence type="predicted"/>
<organism evidence="2 3">
    <name type="scientific">Muricoccus vinaceus</name>
    <dbReference type="NCBI Taxonomy" id="424704"/>
    <lineage>
        <taxon>Bacteria</taxon>
        <taxon>Pseudomonadati</taxon>
        <taxon>Pseudomonadota</taxon>
        <taxon>Alphaproteobacteria</taxon>
        <taxon>Acetobacterales</taxon>
        <taxon>Roseomonadaceae</taxon>
        <taxon>Muricoccus</taxon>
    </lineage>
</organism>
<comment type="caution">
    <text evidence="2">The sequence shown here is derived from an EMBL/GenBank/DDBJ whole genome shotgun (WGS) entry which is preliminary data.</text>
</comment>
<name>A0ABV6IL33_9PROT</name>
<protein>
    <submittedName>
        <fullName evidence="2">Uncharacterized protein</fullName>
    </submittedName>
</protein>